<name>A0A126HH03_9CAUD</name>
<feature type="region of interest" description="Disordered" evidence="1">
    <location>
        <begin position="72"/>
        <end position="130"/>
    </location>
</feature>
<feature type="compositionally biased region" description="Basic residues" evidence="1">
    <location>
        <begin position="74"/>
        <end position="83"/>
    </location>
</feature>
<dbReference type="EMBL" id="KT919972">
    <property type="protein sequence ID" value="ALP47152.1"/>
    <property type="molecule type" value="Genomic_DNA"/>
</dbReference>
<proteinExistence type="predicted"/>
<reference evidence="2 3" key="1">
    <citation type="journal article" date="2016" name="Front. Microbiol.">
        <title>Comparative Functional Genomic Analysis of Two Vibrio Phages Reveals Complex Metabolic Interactions with the Host Cell.</title>
        <authorList>
            <person name="Skliros D."/>
            <person name="Kalatzis P.G."/>
            <person name="Katharios P."/>
            <person name="Flemetakis E."/>
        </authorList>
    </citation>
    <scope>NUCLEOTIDE SEQUENCE [LARGE SCALE GENOMIC DNA]</scope>
</reference>
<dbReference type="Proteomes" id="UP000230575">
    <property type="component" value="Segment"/>
</dbReference>
<evidence type="ECO:0000313" key="3">
    <source>
        <dbReference type="Proteomes" id="UP000230575"/>
    </source>
</evidence>
<accession>A0A126HH03</accession>
<evidence type="ECO:0000256" key="1">
    <source>
        <dbReference type="SAM" id="MobiDB-lite"/>
    </source>
</evidence>
<protein>
    <submittedName>
        <fullName evidence="2">Uncharacterized protein</fullName>
    </submittedName>
</protein>
<gene>
    <name evidence="2" type="ORF">phiGrn1_0065</name>
</gene>
<evidence type="ECO:0000313" key="2">
    <source>
        <dbReference type="EMBL" id="ALP47152.1"/>
    </source>
</evidence>
<organism evidence="2 3">
    <name type="scientific">Vibrio phage phi-Grn1</name>
    <dbReference type="NCBI Taxonomy" id="1747713"/>
    <lineage>
        <taxon>Viruses</taxon>
        <taxon>Duplodnaviria</taxon>
        <taxon>Heunggongvirae</taxon>
        <taxon>Uroviricota</taxon>
        <taxon>Caudoviricetes</taxon>
        <taxon>Pantevenvirales</taxon>
        <taxon>Straboviridae</taxon>
        <taxon>Schizotequatrovirus</taxon>
        <taxon>Schizotequatrovirus valkk3</taxon>
    </lineage>
</organism>
<sequence length="130" mass="15016">MNEHLDESWVEERAYYVPEADLSLTLDYAKQNGVNKPAGISSEQAVEMWADDDYKNYQIERRAEYMQTEEYKQKISKGNRGKKRTDEAKAAYRKAASSRPKTPCPHCGKSYAKPNMAQHEPSCRRKHNKG</sequence>